<keyword evidence="8" id="KW-1185">Reference proteome</keyword>
<organism evidence="7 8">
    <name type="scientific">Penaeus vannamei</name>
    <name type="common">Whiteleg shrimp</name>
    <name type="synonym">Litopenaeus vannamei</name>
    <dbReference type="NCBI Taxonomy" id="6689"/>
    <lineage>
        <taxon>Eukaryota</taxon>
        <taxon>Metazoa</taxon>
        <taxon>Ecdysozoa</taxon>
        <taxon>Arthropoda</taxon>
        <taxon>Crustacea</taxon>
        <taxon>Multicrustacea</taxon>
        <taxon>Malacostraca</taxon>
        <taxon>Eumalacostraca</taxon>
        <taxon>Eucarida</taxon>
        <taxon>Decapoda</taxon>
        <taxon>Dendrobranchiata</taxon>
        <taxon>Penaeoidea</taxon>
        <taxon>Penaeidae</taxon>
        <taxon>Penaeus</taxon>
    </lineage>
</organism>
<dbReference type="PROSITE" id="PS50082">
    <property type="entry name" value="WD_REPEATS_2"/>
    <property type="match status" value="1"/>
</dbReference>
<dbReference type="InterPro" id="IPR019775">
    <property type="entry name" value="WD40_repeat_CS"/>
</dbReference>
<dbReference type="PANTHER" id="PTHR44019">
    <property type="entry name" value="WD REPEAT-CONTAINING PROTEIN 55"/>
    <property type="match status" value="1"/>
</dbReference>
<evidence type="ECO:0000313" key="7">
    <source>
        <dbReference type="EMBL" id="ROT69894.1"/>
    </source>
</evidence>
<dbReference type="InterPro" id="IPR001680">
    <property type="entry name" value="WD40_rpt"/>
</dbReference>
<evidence type="ECO:0000256" key="3">
    <source>
        <dbReference type="ARBA" id="ARBA00022737"/>
    </source>
</evidence>
<dbReference type="Gene3D" id="2.130.10.10">
    <property type="entry name" value="YVTN repeat-like/Quinoprotein amine dehydrogenase"/>
    <property type="match status" value="2"/>
</dbReference>
<sequence length="409" mass="46070">MDHLDGSDIDDEEDFVEMKSDSEEDSDNSDSEEGDEATMESLFGIEPNVKEANAPPDYEAKSGIVGLCFHPKRDLISAATMDGDAIVYEYSLESVNEVAKFTHHKEPCRAVGYNEDGNTLYTISKDCSMAVVDIQKEAIKHHFKEAHEAPIYSFLSISERLCATGDDDGTVKIWDLRLKKSVFDFKCGEGTVSSLITDGSMKFLCASLVDGSIAGFNIKKRRLEVQSEFYDSGMNAMALVRNESKLVVGSEEGTFYIFNWGDFGYHVDRYGGVPEEIHCVLPLADKLVLAGYDDGNIRAMHFYPHRFVGVVGEHRDFGINCLEKCRQGKYIASCSMDGLVRFWNIDYLYGKKINPKRKANIDKSQFKLESSKQRNRWDFYKDLPRFMESDEEEGPIAGPSEQMEDSDSD</sequence>
<comment type="caution">
    <text evidence="7">The sequence shown here is derived from an EMBL/GenBank/DDBJ whole genome shotgun (WGS) entry which is preliminary data.</text>
</comment>
<feature type="region of interest" description="Disordered" evidence="6">
    <location>
        <begin position="1"/>
        <end position="38"/>
    </location>
</feature>
<dbReference type="STRING" id="6689.A0A3R7QK02"/>
<dbReference type="SUPFAM" id="SSF50978">
    <property type="entry name" value="WD40 repeat-like"/>
    <property type="match status" value="1"/>
</dbReference>
<feature type="compositionally biased region" description="Acidic residues" evidence="6">
    <location>
        <begin position="22"/>
        <end position="38"/>
    </location>
</feature>
<dbReference type="InterPro" id="IPR015943">
    <property type="entry name" value="WD40/YVTN_repeat-like_dom_sf"/>
</dbReference>
<dbReference type="InterPro" id="IPR036322">
    <property type="entry name" value="WD40_repeat_dom_sf"/>
</dbReference>
<name>A0A3R7QK02_PENVA</name>
<dbReference type="Pfam" id="PF24796">
    <property type="entry name" value="WDR55"/>
    <property type="match status" value="1"/>
</dbReference>
<protein>
    <recommendedName>
        <fullName evidence="4">WD repeat-containing protein 55 homolog</fullName>
    </recommendedName>
</protein>
<accession>A0A3R7QK02</accession>
<reference evidence="7 8" key="2">
    <citation type="submission" date="2019-01" db="EMBL/GenBank/DDBJ databases">
        <title>The decoding of complex shrimp genome reveals the adaptation for benthos swimmer, frequently molting mechanism and breeding impact on genome.</title>
        <authorList>
            <person name="Sun Y."/>
            <person name="Gao Y."/>
            <person name="Yu Y."/>
        </authorList>
    </citation>
    <scope>NUCLEOTIDE SEQUENCE [LARGE SCALE GENOMIC DNA]</scope>
    <source>
        <tissue evidence="7">Muscle</tissue>
    </source>
</reference>
<keyword evidence="3" id="KW-0677">Repeat</keyword>
<dbReference type="Proteomes" id="UP000283509">
    <property type="component" value="Unassembled WGS sequence"/>
</dbReference>
<evidence type="ECO:0000256" key="2">
    <source>
        <dbReference type="ARBA" id="ARBA00022574"/>
    </source>
</evidence>
<proteinExistence type="inferred from homology"/>
<evidence type="ECO:0000256" key="1">
    <source>
        <dbReference type="ARBA" id="ARBA00007625"/>
    </source>
</evidence>
<dbReference type="InterPro" id="IPR050505">
    <property type="entry name" value="WDR55/POC1"/>
</dbReference>
<dbReference type="EMBL" id="QCYY01002503">
    <property type="protein sequence ID" value="ROT69894.1"/>
    <property type="molecule type" value="Genomic_DNA"/>
</dbReference>
<dbReference type="AlphaFoldDB" id="A0A3R7QK02"/>
<feature type="region of interest" description="Disordered" evidence="6">
    <location>
        <begin position="386"/>
        <end position="409"/>
    </location>
</feature>
<evidence type="ECO:0000256" key="5">
    <source>
        <dbReference type="PROSITE-ProRule" id="PRU00221"/>
    </source>
</evidence>
<dbReference type="PANTHER" id="PTHR44019:SF20">
    <property type="entry name" value="WD REPEAT-CONTAINING PROTEIN 55"/>
    <property type="match status" value="1"/>
</dbReference>
<keyword evidence="2 5" id="KW-0853">WD repeat</keyword>
<comment type="similarity">
    <text evidence="1">Belongs to the WD repeat WDR55 family.</text>
</comment>
<reference evidence="7 8" key="1">
    <citation type="submission" date="2018-04" db="EMBL/GenBank/DDBJ databases">
        <authorList>
            <person name="Zhang X."/>
            <person name="Yuan J."/>
            <person name="Li F."/>
            <person name="Xiang J."/>
        </authorList>
    </citation>
    <scope>NUCLEOTIDE SEQUENCE [LARGE SCALE GENOMIC DNA]</scope>
    <source>
        <tissue evidence="7">Muscle</tissue>
    </source>
</reference>
<dbReference type="SMART" id="SM00320">
    <property type="entry name" value="WD40"/>
    <property type="match status" value="6"/>
</dbReference>
<dbReference type="OrthoDB" id="2288928at2759"/>
<gene>
    <name evidence="7" type="ORF">C7M84_011882</name>
</gene>
<evidence type="ECO:0000313" key="8">
    <source>
        <dbReference type="Proteomes" id="UP000283509"/>
    </source>
</evidence>
<evidence type="ECO:0000256" key="6">
    <source>
        <dbReference type="SAM" id="MobiDB-lite"/>
    </source>
</evidence>
<dbReference type="PROSITE" id="PS00678">
    <property type="entry name" value="WD_REPEATS_1"/>
    <property type="match status" value="1"/>
</dbReference>
<feature type="repeat" description="WD" evidence="5">
    <location>
        <begin position="163"/>
        <end position="184"/>
    </location>
</feature>
<evidence type="ECO:0000256" key="4">
    <source>
        <dbReference type="ARBA" id="ARBA00023478"/>
    </source>
</evidence>